<feature type="chain" id="PRO_5009318049" description="GDP-fucose protein O-fucosyltransferase 1" evidence="17">
    <location>
        <begin position="24"/>
        <end position="430"/>
    </location>
</feature>
<sequence>MCLSLSSLLHFITLIWIGDFTSAVGYVVYCPCMGRFGNQMEHFLGMLAFAKALNRTLVLPPFVEYYHERKQAIMVDFDKYFLVKPLRNFHKMIVMREFIKKIAPDVWPLSERKGGSLTFILENYSKCTVTYILCFCCYLIILIVENDLSVRFKNCNASAFCWQPRQSIYDRKKPSGCHAKEGNPFGPFWDYSNISFVGDVYYASDFSEAHFIDSVSVRTKWEKKFPVDRYPVLSFISAPVAFPARTDHHHLQRYLRWSEPIMTEANKFIAESLERPFIGIHLRNDIDWKNLCHMVQENETEKLFGSAICTGRNGKLTVEMCLPSLETIIKDVTKEVSKLKLRSVFVSSDRNHYIDELKQGLAPLRITVQRRYPENLHVNLAILSMADHFIGNCVSTLSAFIYRHRKYASSIPRPSSFFAQNYFIKNRDEL</sequence>
<evidence type="ECO:0000256" key="17">
    <source>
        <dbReference type="SAM" id="SignalP"/>
    </source>
</evidence>
<keyword evidence="6" id="KW-0328">Glycosyltransferase</keyword>
<dbReference type="InterPro" id="IPR039922">
    <property type="entry name" value="POFUT1"/>
</dbReference>
<dbReference type="EC" id="2.4.1.221" evidence="4"/>
<comment type="similarity">
    <text evidence="3">Belongs to the glycosyltransferase 65 family.</text>
</comment>
<evidence type="ECO:0000313" key="18">
    <source>
        <dbReference type="WBParaSite" id="maker-PairedContig_118-snap-gene-0.9-mRNA-1"/>
    </source>
</evidence>
<keyword evidence="12" id="KW-0294">Fucose metabolism</keyword>
<comment type="pathway">
    <text evidence="2">Protein modification; protein glycosylation.</text>
</comment>
<evidence type="ECO:0000256" key="3">
    <source>
        <dbReference type="ARBA" id="ARBA00010626"/>
    </source>
</evidence>
<dbReference type="GO" id="GO:0046922">
    <property type="term" value="F:peptide-O-fucosyltransferase activity"/>
    <property type="evidence" value="ECO:0007669"/>
    <property type="project" value="UniProtKB-EC"/>
</dbReference>
<dbReference type="InterPro" id="IPR019378">
    <property type="entry name" value="GDP-Fuc_O-FucTrfase"/>
</dbReference>
<evidence type="ECO:0000256" key="2">
    <source>
        <dbReference type="ARBA" id="ARBA00004922"/>
    </source>
</evidence>
<dbReference type="GO" id="GO:0007219">
    <property type="term" value="P:Notch signaling pathway"/>
    <property type="evidence" value="ECO:0007669"/>
    <property type="project" value="UniProtKB-KW"/>
</dbReference>
<evidence type="ECO:0000256" key="11">
    <source>
        <dbReference type="ARBA" id="ARBA00023180"/>
    </source>
</evidence>
<evidence type="ECO:0000256" key="5">
    <source>
        <dbReference type="ARBA" id="ARBA00021745"/>
    </source>
</evidence>
<keyword evidence="17" id="KW-0732">Signal</keyword>
<keyword evidence="13" id="KW-0119">Carbohydrate metabolism</keyword>
<evidence type="ECO:0000256" key="6">
    <source>
        <dbReference type="ARBA" id="ARBA00022676"/>
    </source>
</evidence>
<dbReference type="Pfam" id="PF10250">
    <property type="entry name" value="O-FucT"/>
    <property type="match status" value="1"/>
</dbReference>
<organism evidence="18">
    <name type="scientific">Wuchereria bancrofti</name>
    <dbReference type="NCBI Taxonomy" id="6293"/>
    <lineage>
        <taxon>Eukaryota</taxon>
        <taxon>Metazoa</taxon>
        <taxon>Ecdysozoa</taxon>
        <taxon>Nematoda</taxon>
        <taxon>Chromadorea</taxon>
        <taxon>Rhabditida</taxon>
        <taxon>Spirurina</taxon>
        <taxon>Spiruromorpha</taxon>
        <taxon>Filarioidea</taxon>
        <taxon>Onchocercidae</taxon>
        <taxon>Wuchereria</taxon>
    </lineage>
</organism>
<evidence type="ECO:0000256" key="10">
    <source>
        <dbReference type="ARBA" id="ARBA00023157"/>
    </source>
</evidence>
<dbReference type="Gene3D" id="3.40.50.11350">
    <property type="match status" value="1"/>
</dbReference>
<dbReference type="AlphaFoldDB" id="A0A1I8EAA1"/>
<dbReference type="STRING" id="6293.A0A1I8EAA1"/>
<dbReference type="UniPathway" id="UPA00378"/>
<keyword evidence="9" id="KW-0914">Notch signaling pathway</keyword>
<evidence type="ECO:0000256" key="12">
    <source>
        <dbReference type="ARBA" id="ARBA00023253"/>
    </source>
</evidence>
<evidence type="ECO:0000256" key="15">
    <source>
        <dbReference type="ARBA" id="ARBA00047273"/>
    </source>
</evidence>
<dbReference type="Gene3D" id="3.40.50.11340">
    <property type="match status" value="1"/>
</dbReference>
<name>A0A1I8EAA1_WUCBA</name>
<comment type="subcellular location">
    <subcellularLocation>
        <location evidence="1">Endoplasmic reticulum</location>
    </subcellularLocation>
</comment>
<keyword evidence="8" id="KW-0256">Endoplasmic reticulum</keyword>
<evidence type="ECO:0000256" key="7">
    <source>
        <dbReference type="ARBA" id="ARBA00022679"/>
    </source>
</evidence>
<dbReference type="WBParaSite" id="maker-PairedContig_118-snap-gene-0.9-mRNA-1">
    <property type="protein sequence ID" value="maker-PairedContig_118-snap-gene-0.9-mRNA-1"/>
    <property type="gene ID" value="maker-PairedContig_118-snap-gene-0.9"/>
</dbReference>
<dbReference type="CDD" id="cd11302">
    <property type="entry name" value="O-FucT-1"/>
    <property type="match status" value="1"/>
</dbReference>
<evidence type="ECO:0000256" key="14">
    <source>
        <dbReference type="ARBA" id="ARBA00033080"/>
    </source>
</evidence>
<keyword evidence="7" id="KW-0808">Transferase</keyword>
<comment type="catalytic activity">
    <reaction evidence="16">
        <text>L-seryl-[protein] + GDP-beta-L-fucose = 3-O-(alpha-L-fucosyl)-L-seryl-[protein] + GDP + H(+)</text>
        <dbReference type="Rhea" id="RHEA:63644"/>
        <dbReference type="Rhea" id="RHEA-COMP:9863"/>
        <dbReference type="Rhea" id="RHEA-COMP:17914"/>
        <dbReference type="ChEBI" id="CHEBI:15378"/>
        <dbReference type="ChEBI" id="CHEBI:29999"/>
        <dbReference type="ChEBI" id="CHEBI:57273"/>
        <dbReference type="ChEBI" id="CHEBI:58189"/>
        <dbReference type="ChEBI" id="CHEBI:189632"/>
        <dbReference type="EC" id="2.4.1.221"/>
    </reaction>
    <physiologicalReaction direction="left-to-right" evidence="16">
        <dbReference type="Rhea" id="RHEA:63645"/>
    </physiologicalReaction>
</comment>
<keyword evidence="10" id="KW-1015">Disulfide bond</keyword>
<dbReference type="PANTHER" id="PTHR21420:SF10">
    <property type="entry name" value="GDP-FUCOSE PROTEIN O-FUCOSYLTRANSFERASE 1"/>
    <property type="match status" value="1"/>
</dbReference>
<feature type="signal peptide" evidence="17">
    <location>
        <begin position="1"/>
        <end position="23"/>
    </location>
</feature>
<evidence type="ECO:0000256" key="4">
    <source>
        <dbReference type="ARBA" id="ARBA00012196"/>
    </source>
</evidence>
<evidence type="ECO:0000256" key="8">
    <source>
        <dbReference type="ARBA" id="ARBA00022824"/>
    </source>
</evidence>
<accession>A0A1I8EAA1</accession>
<protein>
    <recommendedName>
        <fullName evidence="5">GDP-fucose protein O-fucosyltransferase 1</fullName>
        <ecNumber evidence="4">2.4.1.221</ecNumber>
    </recommendedName>
    <alternativeName>
        <fullName evidence="14">Peptide-O-fucosyltransferase 1</fullName>
    </alternativeName>
</protein>
<keyword evidence="11" id="KW-0325">Glycoprotein</keyword>
<evidence type="ECO:0000256" key="16">
    <source>
        <dbReference type="ARBA" id="ARBA00048647"/>
    </source>
</evidence>
<dbReference type="PANTHER" id="PTHR21420">
    <property type="entry name" value="GDP-FUCOSE PROTEIN O-FUCOSYLTRANSFERASE 1"/>
    <property type="match status" value="1"/>
</dbReference>
<proteinExistence type="inferred from homology"/>
<evidence type="ECO:0000256" key="13">
    <source>
        <dbReference type="ARBA" id="ARBA00023277"/>
    </source>
</evidence>
<comment type="catalytic activity">
    <reaction evidence="15">
        <text>L-threonyl-[protein] + GDP-beta-L-fucose = 3-O-(alpha-L-fucosyl)-L-threonyl-[protein] + GDP + H(+)</text>
        <dbReference type="Rhea" id="RHEA:70491"/>
        <dbReference type="Rhea" id="RHEA-COMP:11060"/>
        <dbReference type="Rhea" id="RHEA-COMP:17915"/>
        <dbReference type="ChEBI" id="CHEBI:15378"/>
        <dbReference type="ChEBI" id="CHEBI:30013"/>
        <dbReference type="ChEBI" id="CHEBI:57273"/>
        <dbReference type="ChEBI" id="CHEBI:58189"/>
        <dbReference type="ChEBI" id="CHEBI:189631"/>
        <dbReference type="EC" id="2.4.1.221"/>
    </reaction>
    <physiologicalReaction direction="left-to-right" evidence="15">
        <dbReference type="Rhea" id="RHEA:70492"/>
    </physiologicalReaction>
</comment>
<dbReference type="GO" id="GO:0006004">
    <property type="term" value="P:fucose metabolic process"/>
    <property type="evidence" value="ECO:0007669"/>
    <property type="project" value="UniProtKB-KW"/>
</dbReference>
<evidence type="ECO:0000256" key="1">
    <source>
        <dbReference type="ARBA" id="ARBA00004240"/>
    </source>
</evidence>
<reference evidence="18" key="1">
    <citation type="submission" date="2016-11" db="UniProtKB">
        <authorList>
            <consortium name="WormBaseParasite"/>
        </authorList>
    </citation>
    <scope>IDENTIFICATION</scope>
    <source>
        <strain evidence="18">pt0022</strain>
    </source>
</reference>
<dbReference type="GO" id="GO:0005783">
    <property type="term" value="C:endoplasmic reticulum"/>
    <property type="evidence" value="ECO:0007669"/>
    <property type="project" value="UniProtKB-SubCell"/>
</dbReference>
<evidence type="ECO:0000256" key="9">
    <source>
        <dbReference type="ARBA" id="ARBA00022976"/>
    </source>
</evidence>